<reference evidence="1 2" key="1">
    <citation type="submission" date="2019-07" db="EMBL/GenBank/DDBJ databases">
        <title>Whole genome shotgun sequence of Staphylococcus arlettae NBRC 109765.</title>
        <authorList>
            <person name="Hosoyama A."/>
            <person name="Uohara A."/>
            <person name="Ohji S."/>
            <person name="Ichikawa N."/>
        </authorList>
    </citation>
    <scope>NUCLEOTIDE SEQUENCE [LARGE SCALE GENOMIC DNA]</scope>
    <source>
        <strain evidence="1 2">NBRC 109765</strain>
    </source>
</reference>
<proteinExistence type="predicted"/>
<name>A0ABQ0XZA9_9STAP</name>
<dbReference type="Proteomes" id="UP000321598">
    <property type="component" value="Unassembled WGS sequence"/>
</dbReference>
<evidence type="ECO:0000313" key="1">
    <source>
        <dbReference type="EMBL" id="GEQ01272.1"/>
    </source>
</evidence>
<dbReference type="EMBL" id="BKAV01000031">
    <property type="protein sequence ID" value="GEQ01272.1"/>
    <property type="molecule type" value="Genomic_DNA"/>
</dbReference>
<evidence type="ECO:0000313" key="2">
    <source>
        <dbReference type="Proteomes" id="UP000321598"/>
    </source>
</evidence>
<sequence length="55" mass="6362">MGKLLTLKFTLFFIGVVGERCNCKIAMLYLNNEMNTVETGVKSEFRQLFSVKRIE</sequence>
<accession>A0ABQ0XZA9</accession>
<keyword evidence="2" id="KW-1185">Reference proteome</keyword>
<organism evidence="1 2">
    <name type="scientific">Staphylococcus arlettae</name>
    <dbReference type="NCBI Taxonomy" id="29378"/>
    <lineage>
        <taxon>Bacteria</taxon>
        <taxon>Bacillati</taxon>
        <taxon>Bacillota</taxon>
        <taxon>Bacilli</taxon>
        <taxon>Bacillales</taxon>
        <taxon>Staphylococcaceae</taxon>
        <taxon>Staphylococcus</taxon>
    </lineage>
</organism>
<gene>
    <name evidence="1" type="ORF">SAR03_23090</name>
</gene>
<protein>
    <submittedName>
        <fullName evidence="1">Uncharacterized protein</fullName>
    </submittedName>
</protein>
<comment type="caution">
    <text evidence="1">The sequence shown here is derived from an EMBL/GenBank/DDBJ whole genome shotgun (WGS) entry which is preliminary data.</text>
</comment>